<dbReference type="Proteomes" id="UP001151518">
    <property type="component" value="Unassembled WGS sequence"/>
</dbReference>
<dbReference type="GO" id="GO:0005737">
    <property type="term" value="C:cytoplasm"/>
    <property type="evidence" value="ECO:0007669"/>
    <property type="project" value="TreeGrafter"/>
</dbReference>
<dbReference type="PROSITE" id="PS50157">
    <property type="entry name" value="ZINC_FINGER_C2H2_2"/>
    <property type="match status" value="2"/>
</dbReference>
<dbReference type="AlphaFoldDB" id="A0A9W8G7G7"/>
<evidence type="ECO:0000256" key="4">
    <source>
        <dbReference type="ARBA" id="ARBA00022771"/>
    </source>
</evidence>
<feature type="region of interest" description="Disordered" evidence="10">
    <location>
        <begin position="71"/>
        <end position="100"/>
    </location>
</feature>
<feature type="domain" description="C2H2-type" evidence="11">
    <location>
        <begin position="16"/>
        <end position="43"/>
    </location>
</feature>
<dbReference type="GO" id="GO:0000978">
    <property type="term" value="F:RNA polymerase II cis-regulatory region sequence-specific DNA binding"/>
    <property type="evidence" value="ECO:0007669"/>
    <property type="project" value="TreeGrafter"/>
</dbReference>
<dbReference type="PANTHER" id="PTHR47428:SF1">
    <property type="entry name" value="REGULATORY PROTEIN MIG1-RELATED"/>
    <property type="match status" value="1"/>
</dbReference>
<dbReference type="GO" id="GO:0005634">
    <property type="term" value="C:nucleus"/>
    <property type="evidence" value="ECO:0007669"/>
    <property type="project" value="UniProtKB-SubCell"/>
</dbReference>
<proteinExistence type="predicted"/>
<keyword evidence="7" id="KW-0804">Transcription</keyword>
<keyword evidence="2" id="KW-0479">Metal-binding</keyword>
<evidence type="ECO:0000256" key="8">
    <source>
        <dbReference type="ARBA" id="ARBA00023242"/>
    </source>
</evidence>
<dbReference type="GO" id="GO:0008270">
    <property type="term" value="F:zinc ion binding"/>
    <property type="evidence" value="ECO:0007669"/>
    <property type="project" value="UniProtKB-KW"/>
</dbReference>
<keyword evidence="3" id="KW-0677">Repeat</keyword>
<dbReference type="InterPro" id="IPR036236">
    <property type="entry name" value="Znf_C2H2_sf"/>
</dbReference>
<dbReference type="Pfam" id="PF00096">
    <property type="entry name" value="zf-C2H2"/>
    <property type="match status" value="2"/>
</dbReference>
<dbReference type="Gene3D" id="3.30.160.60">
    <property type="entry name" value="Classic Zinc Finger"/>
    <property type="match status" value="2"/>
</dbReference>
<evidence type="ECO:0000256" key="1">
    <source>
        <dbReference type="ARBA" id="ARBA00004123"/>
    </source>
</evidence>
<keyword evidence="6" id="KW-0805">Transcription regulation</keyword>
<dbReference type="SMART" id="SM00355">
    <property type="entry name" value="ZnF_C2H2"/>
    <property type="match status" value="2"/>
</dbReference>
<evidence type="ECO:0000256" key="2">
    <source>
        <dbReference type="ARBA" id="ARBA00022723"/>
    </source>
</evidence>
<name>A0A9W8G7G7_9FUNG</name>
<accession>A0A9W8G7G7</accession>
<comment type="caution">
    <text evidence="12">The sequence shown here is derived from an EMBL/GenBank/DDBJ whole genome shotgun (WGS) entry which is preliminary data.</text>
</comment>
<dbReference type="InterPro" id="IPR051007">
    <property type="entry name" value="creA/MIG_C2H2-ZnF"/>
</dbReference>
<feature type="compositionally biased region" description="Basic and acidic residues" evidence="10">
    <location>
        <begin position="699"/>
        <end position="708"/>
    </location>
</feature>
<evidence type="ECO:0000256" key="5">
    <source>
        <dbReference type="ARBA" id="ARBA00022833"/>
    </source>
</evidence>
<evidence type="ECO:0000256" key="3">
    <source>
        <dbReference type="ARBA" id="ARBA00022737"/>
    </source>
</evidence>
<keyword evidence="8" id="KW-0539">Nucleus</keyword>
<evidence type="ECO:0000259" key="11">
    <source>
        <dbReference type="PROSITE" id="PS50157"/>
    </source>
</evidence>
<feature type="compositionally biased region" description="Basic and acidic residues" evidence="10">
    <location>
        <begin position="715"/>
        <end position="724"/>
    </location>
</feature>
<organism evidence="12 13">
    <name type="scientific">Coemansia spiralis</name>
    <dbReference type="NCBI Taxonomy" id="417178"/>
    <lineage>
        <taxon>Eukaryota</taxon>
        <taxon>Fungi</taxon>
        <taxon>Fungi incertae sedis</taxon>
        <taxon>Zoopagomycota</taxon>
        <taxon>Kickxellomycotina</taxon>
        <taxon>Kickxellomycetes</taxon>
        <taxon>Kickxellales</taxon>
        <taxon>Kickxellaceae</taxon>
        <taxon>Coemansia</taxon>
    </lineage>
</organism>
<dbReference type="SUPFAM" id="SSF57667">
    <property type="entry name" value="beta-beta-alpha zinc fingers"/>
    <property type="match status" value="1"/>
</dbReference>
<dbReference type="PROSITE" id="PS00028">
    <property type="entry name" value="ZINC_FINGER_C2H2_1"/>
    <property type="match status" value="2"/>
</dbReference>
<feature type="compositionally biased region" description="Low complexity" evidence="10">
    <location>
        <begin position="87"/>
        <end position="100"/>
    </location>
</feature>
<dbReference type="GO" id="GO:0000433">
    <property type="term" value="P:carbon catabolite repression of transcription from RNA polymerase II promoter by glucose"/>
    <property type="evidence" value="ECO:0007669"/>
    <property type="project" value="TreeGrafter"/>
</dbReference>
<gene>
    <name evidence="12" type="ORF">GGI25_003097</name>
</gene>
<keyword evidence="4 9" id="KW-0863">Zinc-finger</keyword>
<reference evidence="12" key="1">
    <citation type="submission" date="2022-07" db="EMBL/GenBank/DDBJ databases">
        <title>Phylogenomic reconstructions and comparative analyses of Kickxellomycotina fungi.</title>
        <authorList>
            <person name="Reynolds N.K."/>
            <person name="Stajich J.E."/>
            <person name="Barry K."/>
            <person name="Grigoriev I.V."/>
            <person name="Crous P."/>
            <person name="Smith M.E."/>
        </authorList>
    </citation>
    <scope>NUCLEOTIDE SEQUENCE</scope>
    <source>
        <strain evidence="12">NRRL 3115</strain>
    </source>
</reference>
<evidence type="ECO:0000256" key="10">
    <source>
        <dbReference type="SAM" id="MobiDB-lite"/>
    </source>
</evidence>
<dbReference type="EMBL" id="JANBTW010000031">
    <property type="protein sequence ID" value="KAJ2677577.1"/>
    <property type="molecule type" value="Genomic_DNA"/>
</dbReference>
<dbReference type="InterPro" id="IPR013087">
    <property type="entry name" value="Znf_C2H2_type"/>
</dbReference>
<evidence type="ECO:0000313" key="12">
    <source>
        <dbReference type="EMBL" id="KAJ2677577.1"/>
    </source>
</evidence>
<dbReference type="FunFam" id="3.30.160.60:FF:002343">
    <property type="entry name" value="Zinc finger protein 33A"/>
    <property type="match status" value="1"/>
</dbReference>
<dbReference type="OrthoDB" id="654211at2759"/>
<evidence type="ECO:0000313" key="13">
    <source>
        <dbReference type="Proteomes" id="UP001151518"/>
    </source>
</evidence>
<feature type="region of interest" description="Disordered" evidence="10">
    <location>
        <begin position="480"/>
        <end position="500"/>
    </location>
</feature>
<comment type="subcellular location">
    <subcellularLocation>
        <location evidence="1">Nucleus</location>
    </subcellularLocation>
</comment>
<evidence type="ECO:0000256" key="7">
    <source>
        <dbReference type="ARBA" id="ARBA00023163"/>
    </source>
</evidence>
<evidence type="ECO:0000256" key="9">
    <source>
        <dbReference type="PROSITE-ProRule" id="PRU00042"/>
    </source>
</evidence>
<keyword evidence="5" id="KW-0862">Zinc</keyword>
<sequence>MSTRNTASKCEGIRQFKCPMCPKAFFRLEHQTRHIRTHTGERPHACVHPGCGKRFSRSDELTRHMRIHKGTPAQRREARGARKRAVRGAGARSGGKASASVSGTVLMATGASSSSGIGGHTLTSSNGSIATGGSSFDPQLGIMAAVAAAGNQDMSDMSLASITNMTNHSLVSSLSQSPSSYYNTIQSLNRFVYPAFSGSTLSSGTAAQYHQHHTQPVVHASAGDNSQPTAYSHSLGGLLPNIAAAGRFMSDFHQQGYSGSQMQIISGQSSAMQPTGGDSSIYQFSKNYSLECPTNSLSSSSSSSLSTAPWGLNTNEFMSHAKDSLYPMVVPLESTRSGRLQRAAHSLPQHSSMATGQTTLAQKQQEQQQQISSYGYTGNNFGIGSVTQTQANYNGTDNSTLNGFRYLDTAILPYKYPSEHLSSTLRLEDNQKQPSNLTLGNESHTALSSGTYGNDCVNRASLMREIPGLGLPFNTEAVSSLTTNPQNGQNGQKSHQDGTHLSGECAQFESSIVARALDPISSLASGEQEASISASLSSSSVVNNAILSLTNSWQHESQADTNSSIYQTYHQLGFQADKPTQDFSGNINIDSSNNNGTTVNSDAKYEHPRNADIAVYEPGFDLQDLPQSFSVSSSSPSLHPSVLDMSARPLSSNSFLEVPKPIALEVPVEGSVDSIASIPNNQQPLVSDDASDQVSQAGKLEKSTKKELNSSSDTAHADPEDGHDMYNIAAVNGPSSSTLSSNKDSSNQNTHLTSACTSIGSNYYQGTQNHHHILPPISSLLNGGA</sequence>
<feature type="region of interest" description="Disordered" evidence="10">
    <location>
        <begin position="679"/>
        <end position="753"/>
    </location>
</feature>
<feature type="compositionally biased region" description="Polar residues" evidence="10">
    <location>
        <begin position="480"/>
        <end position="493"/>
    </location>
</feature>
<feature type="domain" description="C2H2-type" evidence="11">
    <location>
        <begin position="44"/>
        <end position="73"/>
    </location>
</feature>
<dbReference type="PANTHER" id="PTHR47428">
    <property type="entry name" value="REGULATORY PROTEIN MIG1-RELATED"/>
    <property type="match status" value="1"/>
</dbReference>
<feature type="compositionally biased region" description="Low complexity" evidence="10">
    <location>
        <begin position="735"/>
        <end position="746"/>
    </location>
</feature>
<protein>
    <recommendedName>
        <fullName evidence="11">C2H2-type domain-containing protein</fullName>
    </recommendedName>
</protein>
<evidence type="ECO:0000256" key="6">
    <source>
        <dbReference type="ARBA" id="ARBA00023015"/>
    </source>
</evidence>